<proteinExistence type="predicted"/>
<sequence length="1074" mass="120964">MRLFVIIFLFSLLIGQQPDKILEGIESRAKSLDVTDRKYGDHNGNRILNRFYNFGGIGDGGNLVSGVYPFGSGHSYFYEFTPVVAASVIDTNGNRVHIVSDGAVALKDNSPEGYQWGFEPLTGYANPNQEIMAMSDKSFTWPETWPNRESDWDGYWNGQYGKYVRADQESYFVMDDYYNDEFAHFPDSADTDTVLPKRRSGLGVELEARVYQWNHPAAEDIIIVTYWITNVGTSRLDSVVFGMYGDADIGSTNGDYTDDDAWFDIDNDIVYQWDHDGWSNADGGFKPVYFGWSFLESPGNPHDGIDNDTDGMIDESQFDGIDNDEDWLAERDDIGSDGLGEYHYGYNGPDEDGTEGNGIPDLGEPNFEITDNDESDQIGLSSFYSSPYPSIYPSNDEIMWNQLKPGYFDVPSQNIDQTFLYGSGYIALEPGEKKKFAVAMVFGNDMDDILRNTVTMQNIYDNDYNFAKPPLKPNLTVVPGDRKVTLFWDKLAENSLDAIYGTDFEGYRVYRSTDPGFIDPYVITDTYGNNTFNKPIAQFDLIDSLKGPHPIGFNGIQYDMGSDTGLEHMYVDSNKVYNGMTYYYAVVAYDKGYDLDFYELGFSEQDNLLPIAPSECSIIVDLDRKGNVTNMSENAGAVVPNAPVAGYMGPNTAVPGQEFVVHDSGLATGKIEVVTIDPTAVPEDAEYTLSFETEFGTPIIYYSVRDEQLKTEKFVIASGYGSLEYNNIDSATVDITDESGATTYQLGIDYTMDYTNGIIVVTEGSALEEMNTYVASYLYYPILNSSSTAGETNNPIFDGMKIYLFNENIGVNVDSSGWIGANAPYCYRIFDQRVHPADFEIIWEGDVGDSITADYSNLPSPFRVRNITEDNEVKFRIYDTNHNDQWEPDEPILFMPYPGIQTPYMFVQFFPDSVICPYNENDLLYEYDTTATIAKGDRFRITTTRPFTSDDKYHFTTKKSWVDNVLAADELDDIAVVPNPYVVTARWEPKHIYVSGRGPRKLDFINLPQECTIKIFTMAGYLIDEIEHTSEYEYGTHSWDMLSKDGLEIAYGLYIYHVDAPNVGEKTGKFAIIK</sequence>
<dbReference type="Gene3D" id="2.60.40.10">
    <property type="entry name" value="Immunoglobulins"/>
    <property type="match status" value="1"/>
</dbReference>
<evidence type="ECO:0000313" key="1">
    <source>
        <dbReference type="EMBL" id="SUZ80044.1"/>
    </source>
</evidence>
<gene>
    <name evidence="1" type="ORF">METZ01_LOCUS32898</name>
</gene>
<organism evidence="1">
    <name type="scientific">marine metagenome</name>
    <dbReference type="NCBI Taxonomy" id="408172"/>
    <lineage>
        <taxon>unclassified sequences</taxon>
        <taxon>metagenomes</taxon>
        <taxon>ecological metagenomes</taxon>
    </lineage>
</organism>
<dbReference type="InterPro" id="IPR013783">
    <property type="entry name" value="Ig-like_fold"/>
</dbReference>
<dbReference type="EMBL" id="UINC01001412">
    <property type="protein sequence ID" value="SUZ80044.1"/>
    <property type="molecule type" value="Genomic_DNA"/>
</dbReference>
<dbReference type="AlphaFoldDB" id="A0A381QM74"/>
<accession>A0A381QM74</accession>
<protein>
    <submittedName>
        <fullName evidence="1">Uncharacterized protein</fullName>
    </submittedName>
</protein>
<name>A0A381QM74_9ZZZZ</name>
<reference evidence="1" key="1">
    <citation type="submission" date="2018-05" db="EMBL/GenBank/DDBJ databases">
        <authorList>
            <person name="Lanie J.A."/>
            <person name="Ng W.-L."/>
            <person name="Kazmierczak K.M."/>
            <person name="Andrzejewski T.M."/>
            <person name="Davidsen T.M."/>
            <person name="Wayne K.J."/>
            <person name="Tettelin H."/>
            <person name="Glass J.I."/>
            <person name="Rusch D."/>
            <person name="Podicherti R."/>
            <person name="Tsui H.-C.T."/>
            <person name="Winkler M.E."/>
        </authorList>
    </citation>
    <scope>NUCLEOTIDE SEQUENCE</scope>
</reference>